<evidence type="ECO:0008006" key="4">
    <source>
        <dbReference type="Google" id="ProtNLM"/>
    </source>
</evidence>
<feature type="region of interest" description="Disordered" evidence="1">
    <location>
        <begin position="186"/>
        <end position="205"/>
    </location>
</feature>
<dbReference type="RefSeq" id="WP_198363305.1">
    <property type="nucleotide sequence ID" value="NZ_JBHSOG010000103.1"/>
</dbReference>
<dbReference type="Proteomes" id="UP001595974">
    <property type="component" value="Unassembled WGS sequence"/>
</dbReference>
<dbReference type="EMBL" id="JBHSOG010000103">
    <property type="protein sequence ID" value="MFC5772103.1"/>
    <property type="molecule type" value="Genomic_DNA"/>
</dbReference>
<gene>
    <name evidence="2" type="ORF">ACFPTN_22205</name>
</gene>
<accession>A0ABW1AY99</accession>
<sequence length="375" mass="40380">MPRKPLPPPAEKSPVDLTAVEADLQAADAARVVAQQQDARVRAVALQIGYQLPADATSPELIARDIAANMRRTVEACLEIGRGLIVLKEACAHGQFGPQLAALGIDVNVAGRFMAAARKIPNSPTSANLARAIGSQSKLLELLILDDEQVEELALTGQTGELALDDVARMSTTELRAALRKIRREKTEEKEAGERNRQRSSARINELESEIDQLQRKLAGKPKPTPAEEAALREQWALDALSAAATRVVASITAGLRRHIQTLEEQFGDEVPPNHARLAERQAIEQVIQAARVLASDYGIDLPLSTQTPQELAWLTNMELLDAMRADDVPQPLNGDIGAAALEAGLAAEGWTVLDDDFAAGAQRGGRSCRMTTPC</sequence>
<keyword evidence="3" id="KW-1185">Reference proteome</keyword>
<protein>
    <recommendedName>
        <fullName evidence="4">DUF3102 domain-containing protein</fullName>
    </recommendedName>
</protein>
<name>A0ABW1AY99_9RHOO</name>
<evidence type="ECO:0000313" key="2">
    <source>
        <dbReference type="EMBL" id="MFC5772103.1"/>
    </source>
</evidence>
<organism evidence="2 3">
    <name type="scientific">Thauera sinica</name>
    <dbReference type="NCBI Taxonomy" id="2665146"/>
    <lineage>
        <taxon>Bacteria</taxon>
        <taxon>Pseudomonadati</taxon>
        <taxon>Pseudomonadota</taxon>
        <taxon>Betaproteobacteria</taxon>
        <taxon>Rhodocyclales</taxon>
        <taxon>Zoogloeaceae</taxon>
        <taxon>Thauera</taxon>
    </lineage>
</organism>
<feature type="compositionally biased region" description="Basic and acidic residues" evidence="1">
    <location>
        <begin position="186"/>
        <end position="197"/>
    </location>
</feature>
<reference evidence="3" key="1">
    <citation type="journal article" date="2019" name="Int. J. Syst. Evol. Microbiol.">
        <title>The Global Catalogue of Microorganisms (GCM) 10K type strain sequencing project: providing services to taxonomists for standard genome sequencing and annotation.</title>
        <authorList>
            <consortium name="The Broad Institute Genomics Platform"/>
            <consortium name="The Broad Institute Genome Sequencing Center for Infectious Disease"/>
            <person name="Wu L."/>
            <person name="Ma J."/>
        </authorList>
    </citation>
    <scope>NUCLEOTIDE SEQUENCE [LARGE SCALE GENOMIC DNA]</scope>
    <source>
        <strain evidence="3">SHR3</strain>
    </source>
</reference>
<evidence type="ECO:0000313" key="3">
    <source>
        <dbReference type="Proteomes" id="UP001595974"/>
    </source>
</evidence>
<proteinExistence type="predicted"/>
<evidence type="ECO:0000256" key="1">
    <source>
        <dbReference type="SAM" id="MobiDB-lite"/>
    </source>
</evidence>
<comment type="caution">
    <text evidence="2">The sequence shown here is derived from an EMBL/GenBank/DDBJ whole genome shotgun (WGS) entry which is preliminary data.</text>
</comment>